<dbReference type="KEGG" id="soa:G3M56_005375"/>
<accession>A0A6B3L629</accession>
<proteinExistence type="predicted"/>
<keyword evidence="2" id="KW-1185">Reference proteome</keyword>
<dbReference type="EMBL" id="CP066776">
    <property type="protein sequence ID" value="QQL46011.1"/>
    <property type="molecule type" value="Genomic_DNA"/>
</dbReference>
<evidence type="ECO:0000313" key="1">
    <source>
        <dbReference type="EMBL" id="QQL46011.1"/>
    </source>
</evidence>
<dbReference type="RefSeq" id="WP_164364229.1">
    <property type="nucleotide sequence ID" value="NZ_CP066776.1"/>
</dbReference>
<protein>
    <submittedName>
        <fullName evidence="1">Uncharacterized protein</fullName>
    </submittedName>
</protein>
<gene>
    <name evidence="1" type="ORF">G3M56_005375</name>
</gene>
<sequence length="190" mass="20972">MFDQLPILIEQLKTPEYLHLVLHPLLVHGLLLCGILALFCMVLRQKVALAVVLVLTALCAGAAFPYLTIRTEIIPELQLSHDHHLASEIEGITTAFSKVIWIYYAISGLAFLAAATLPLKKKLWVPLTVLTICGALYGAGLAASYHLRESRIYHPNLESPGEIHDLNTPLTPSTVPPEIEFPSPRSSKRH</sequence>
<name>A0A6B3L629_9BACT</name>
<dbReference type="AlphaFoldDB" id="A0A6B3L629"/>
<organism evidence="1 2">
    <name type="scientific">Sulfuriroseicoccus oceanibius</name>
    <dbReference type="NCBI Taxonomy" id="2707525"/>
    <lineage>
        <taxon>Bacteria</taxon>
        <taxon>Pseudomonadati</taxon>
        <taxon>Verrucomicrobiota</taxon>
        <taxon>Verrucomicrobiia</taxon>
        <taxon>Verrucomicrobiales</taxon>
        <taxon>Verrucomicrobiaceae</taxon>
        <taxon>Sulfuriroseicoccus</taxon>
    </lineage>
</organism>
<reference evidence="1 2" key="1">
    <citation type="submission" date="2020-12" db="EMBL/GenBank/DDBJ databases">
        <title>Sulforoseuscoccus oceanibium gen. nov., sp. nov., a representative of the phylum Verrucomicrobia with special cytoplasmic membrane, and proposal of Sulforoseuscoccusaceae fam. nov.</title>
        <authorList>
            <person name="Xi F."/>
        </authorList>
    </citation>
    <scope>NUCLEOTIDE SEQUENCE [LARGE SCALE GENOMIC DNA]</scope>
    <source>
        <strain evidence="1 2">T37</strain>
    </source>
</reference>
<evidence type="ECO:0000313" key="2">
    <source>
        <dbReference type="Proteomes" id="UP000475117"/>
    </source>
</evidence>
<dbReference type="Proteomes" id="UP000475117">
    <property type="component" value="Chromosome"/>
</dbReference>